<accession>F0WL43</accession>
<dbReference type="SUPFAM" id="SSF53756">
    <property type="entry name" value="UDP-Glycosyltransferase/glycogen phosphorylase"/>
    <property type="match status" value="1"/>
</dbReference>
<reference evidence="2" key="1">
    <citation type="journal article" date="2011" name="PLoS Biol.">
        <title>Gene gain and loss during evolution of obligate parasitism in the white rust pathogen of Arabidopsis thaliana.</title>
        <authorList>
            <person name="Kemen E."/>
            <person name="Gardiner A."/>
            <person name="Schultz-Larsen T."/>
            <person name="Kemen A.C."/>
            <person name="Balmuth A.L."/>
            <person name="Robert-Seilaniantz A."/>
            <person name="Bailey K."/>
            <person name="Holub E."/>
            <person name="Studholme D.J."/>
            <person name="Maclean D."/>
            <person name="Jones J.D."/>
        </authorList>
    </citation>
    <scope>NUCLEOTIDE SEQUENCE</scope>
</reference>
<reference evidence="2" key="2">
    <citation type="submission" date="2011-02" db="EMBL/GenBank/DDBJ databases">
        <authorList>
            <person name="MacLean D."/>
        </authorList>
    </citation>
    <scope>NUCLEOTIDE SEQUENCE</scope>
</reference>
<organism evidence="2">
    <name type="scientific">Albugo laibachii Nc14</name>
    <dbReference type="NCBI Taxonomy" id="890382"/>
    <lineage>
        <taxon>Eukaryota</taxon>
        <taxon>Sar</taxon>
        <taxon>Stramenopiles</taxon>
        <taxon>Oomycota</taxon>
        <taxon>Peronosporomycetes</taxon>
        <taxon>Albuginales</taxon>
        <taxon>Albuginaceae</taxon>
        <taxon>Albugo</taxon>
    </lineage>
</organism>
<feature type="transmembrane region" description="Helical" evidence="1">
    <location>
        <begin position="20"/>
        <end position="40"/>
    </location>
</feature>
<dbReference type="HOGENOM" id="CLU_023769_1_0_1"/>
<dbReference type="AlphaFoldDB" id="F0WL43"/>
<proteinExistence type="predicted"/>
<keyword evidence="1" id="KW-0812">Transmembrane</keyword>
<protein>
    <submittedName>
        <fullName evidence="2">Uncharacterized protein AlNc14C140G7230</fullName>
    </submittedName>
</protein>
<keyword evidence="1" id="KW-1133">Transmembrane helix</keyword>
<gene>
    <name evidence="2" type="primary">AlNc14C140G7230</name>
    <name evidence="2" type="ORF">ALNC14_081460</name>
</gene>
<dbReference type="Gene3D" id="3.40.50.2000">
    <property type="entry name" value="Glycogen Phosphorylase B"/>
    <property type="match status" value="1"/>
</dbReference>
<evidence type="ECO:0000256" key="1">
    <source>
        <dbReference type="SAM" id="Phobius"/>
    </source>
</evidence>
<keyword evidence="1" id="KW-0472">Membrane</keyword>
<evidence type="ECO:0000313" key="2">
    <source>
        <dbReference type="EMBL" id="CCA22003.1"/>
    </source>
</evidence>
<sequence length="550" mass="63185">MKTNGRLSLFARCCNRHRILLLLACITILSVYNLSSFFFITQPKPLSKYPYHSTHPPNIRADLNIDSGVLGAYVQERFYDFLNESTYDVPLHSSLLEWNDTVDYYPETLMETNWSHELHLKESIFFVNLQHRCLIDRGVLIRSVSRSQIEMGSTVSDAMIFRNDSRLVSILKECPAIDVYVPESLRGDGYCEDGLAYLRGLNTRLMPRWVFEDSFYDPAVGKIITYFEMCPSTAVVFLNHYWDGFNKLPTWPKEKPIYLMFNAEMYEITPEHLWLSDVVLTKSLDAYRRTTKWFQQNGNPKGTVVFYTRHTTTDVTTLAAQASKIIEKDFNEVRIRHAPGGSHQKNTPAIAKCWMEDPSMPLLEIFVPPEMMRWREFARSPWNLLNHSNYKVYPTRLSAKDFGDVLTHSTFFLCPSAMEGYGHYINQARAAGGVVLTTNAPPMNELVTSSSGFLVSIERRKSDPKQLLGGAYEAPDGLKNSPGIGALVKWENICEAVSRLISDTTPKEREMMSLKVKRQYAFDTNFFLYKMRVLEAFAWDKLAKKLSKES</sequence>
<name>F0WL43_9STRA</name>
<dbReference type="EMBL" id="FR824185">
    <property type="protein sequence ID" value="CCA22003.1"/>
    <property type="molecule type" value="Genomic_DNA"/>
</dbReference>